<name>A0A2K8SW70_9NOSO</name>
<accession>A0A2K8SW70</accession>
<protein>
    <submittedName>
        <fullName evidence="1">Uncharacterized protein</fullName>
    </submittedName>
</protein>
<dbReference type="EMBL" id="CP024785">
    <property type="protein sequence ID" value="AUB39583.1"/>
    <property type="molecule type" value="Genomic_DNA"/>
</dbReference>
<gene>
    <name evidence="1" type="ORF">COO91_05579</name>
</gene>
<keyword evidence="2" id="KW-1185">Reference proteome</keyword>
<organism evidence="1 2">
    <name type="scientific">Nostoc flagelliforme CCNUN1</name>
    <dbReference type="NCBI Taxonomy" id="2038116"/>
    <lineage>
        <taxon>Bacteria</taxon>
        <taxon>Bacillati</taxon>
        <taxon>Cyanobacteriota</taxon>
        <taxon>Cyanophyceae</taxon>
        <taxon>Nostocales</taxon>
        <taxon>Nostocaceae</taxon>
        <taxon>Nostoc</taxon>
    </lineage>
</organism>
<reference evidence="1 2" key="1">
    <citation type="submission" date="2017-11" db="EMBL/GenBank/DDBJ databases">
        <title>Complete genome of a free-living desiccation-tolerant cyanobacterium and its photosynthetic adaptation to extreme terrestrial habitat.</title>
        <authorList>
            <person name="Shang J."/>
        </authorList>
    </citation>
    <scope>NUCLEOTIDE SEQUENCE [LARGE SCALE GENOMIC DNA]</scope>
    <source>
        <strain evidence="1 2">CCNUN1</strain>
    </source>
</reference>
<sequence length="52" mass="5868">MSFVLCHLLLVLSEAEVFVICPLPLVIIHSPLCKMVKTLDLSLKGRGEYERL</sequence>
<evidence type="ECO:0000313" key="2">
    <source>
        <dbReference type="Proteomes" id="UP000232003"/>
    </source>
</evidence>
<evidence type="ECO:0000313" key="1">
    <source>
        <dbReference type="EMBL" id="AUB39583.1"/>
    </source>
</evidence>
<dbReference type="KEGG" id="nfl:COO91_05579"/>
<dbReference type="AlphaFoldDB" id="A0A2K8SW70"/>
<proteinExistence type="predicted"/>
<dbReference type="Proteomes" id="UP000232003">
    <property type="component" value="Chromosome"/>
</dbReference>